<keyword evidence="2" id="KW-0808">Transferase</keyword>
<dbReference type="PROSITE" id="PS51186">
    <property type="entry name" value="GNAT"/>
    <property type="match status" value="1"/>
</dbReference>
<dbReference type="Gene3D" id="3.40.630.30">
    <property type="match status" value="1"/>
</dbReference>
<keyword evidence="3" id="KW-1185">Reference proteome</keyword>
<gene>
    <name evidence="2" type="ORF">AAV94_00690</name>
</gene>
<evidence type="ECO:0000313" key="2">
    <source>
        <dbReference type="EMBL" id="KKW69282.1"/>
    </source>
</evidence>
<comment type="caution">
    <text evidence="2">The sequence shown here is derived from an EMBL/GenBank/DDBJ whole genome shotgun (WGS) entry which is preliminary data.</text>
</comment>
<dbReference type="EMBL" id="LBNQ01000008">
    <property type="protein sequence ID" value="KKW69282.1"/>
    <property type="molecule type" value="Genomic_DNA"/>
</dbReference>
<evidence type="ECO:0000259" key="1">
    <source>
        <dbReference type="PROSITE" id="PS51186"/>
    </source>
</evidence>
<protein>
    <submittedName>
        <fullName evidence="2">GCN5 family acetyltransferase</fullName>
    </submittedName>
</protein>
<dbReference type="SUPFAM" id="SSF55729">
    <property type="entry name" value="Acyl-CoA N-acyltransferases (Nat)"/>
    <property type="match status" value="1"/>
</dbReference>
<dbReference type="PANTHER" id="PTHR43305:SF1">
    <property type="entry name" value="FAMILY N-ACETYLTRANSFERASE, PUTATIVE (AFU_ORTHOLOGUE AFUA_2G01380)-RELATED"/>
    <property type="match status" value="1"/>
</dbReference>
<dbReference type="Pfam" id="PF00583">
    <property type="entry name" value="Acetyltransf_1"/>
    <property type="match status" value="1"/>
</dbReference>
<sequence>MDTSVAIELRFAHSAADYAQVRELLQEYVQTLDVALDLQSFEQELAQLPGEYAEPHGCLVLAHVDGAPAGCCAMRPLVAADYSNAAEMRRLYVRKPFRGFGLGRQLAQCVMEAAQIAGYSCILLDTLGTMDAARALYEDLGFEEIDAYYFNPHPDAFYFKADL</sequence>
<dbReference type="PANTHER" id="PTHR43305">
    <property type="entry name" value="FAMILY N-ACETYLTRANSFERASE, PUTATIVE (AFU_ORTHOLOGUE AFUA_2G01380)-RELATED"/>
    <property type="match status" value="1"/>
</dbReference>
<dbReference type="InterPro" id="IPR000182">
    <property type="entry name" value="GNAT_dom"/>
</dbReference>
<dbReference type="CDD" id="cd04301">
    <property type="entry name" value="NAT_SF"/>
    <property type="match status" value="1"/>
</dbReference>
<dbReference type="PATRIC" id="fig|1610491.3.peg.145"/>
<evidence type="ECO:0000313" key="3">
    <source>
        <dbReference type="Proteomes" id="UP000050580"/>
    </source>
</evidence>
<accession>A0A0U1Q3F4</accession>
<reference evidence="2 3" key="1">
    <citation type="submission" date="2015-05" db="EMBL/GenBank/DDBJ databases">
        <title>Draft genome sequence of Lampropedia sp. CT6, isolated from the microbial mat of a hot water spring, located at Manikaran, India.</title>
        <authorList>
            <person name="Tripathi C."/>
            <person name="Rani P."/>
            <person name="Mahato N.K."/>
            <person name="Lal R."/>
        </authorList>
    </citation>
    <scope>NUCLEOTIDE SEQUENCE [LARGE SCALE GENOMIC DNA]</scope>
    <source>
        <strain evidence="2 3">CT6</strain>
    </source>
</reference>
<dbReference type="OrthoDB" id="70840at2"/>
<organism evidence="2 3">
    <name type="scientific">Lampropedia cohaerens</name>
    <dbReference type="NCBI Taxonomy" id="1610491"/>
    <lineage>
        <taxon>Bacteria</taxon>
        <taxon>Pseudomonadati</taxon>
        <taxon>Pseudomonadota</taxon>
        <taxon>Betaproteobacteria</taxon>
        <taxon>Burkholderiales</taxon>
        <taxon>Comamonadaceae</taxon>
        <taxon>Lampropedia</taxon>
    </lineage>
</organism>
<dbReference type="STRING" id="1610491.AAV94_00690"/>
<dbReference type="AlphaFoldDB" id="A0A0U1Q3F4"/>
<feature type="domain" description="N-acetyltransferase" evidence="1">
    <location>
        <begin position="7"/>
        <end position="163"/>
    </location>
</feature>
<dbReference type="InterPro" id="IPR016181">
    <property type="entry name" value="Acyl_CoA_acyltransferase"/>
</dbReference>
<dbReference type="Proteomes" id="UP000050580">
    <property type="component" value="Unassembled WGS sequence"/>
</dbReference>
<name>A0A0U1Q3F4_9BURK</name>
<dbReference type="GO" id="GO:0016747">
    <property type="term" value="F:acyltransferase activity, transferring groups other than amino-acyl groups"/>
    <property type="evidence" value="ECO:0007669"/>
    <property type="project" value="InterPro"/>
</dbReference>
<proteinExistence type="predicted"/>
<dbReference type="RefSeq" id="WP_046740403.1">
    <property type="nucleotide sequence ID" value="NZ_LBNQ01000008.1"/>
</dbReference>
<dbReference type="InterPro" id="IPR052777">
    <property type="entry name" value="Acetyltransferase_Enz"/>
</dbReference>